<dbReference type="PIRSF" id="PIRSF002741">
    <property type="entry name" value="MppA"/>
    <property type="match status" value="1"/>
</dbReference>
<proteinExistence type="inferred from homology"/>
<dbReference type="InterPro" id="IPR039424">
    <property type="entry name" value="SBP_5"/>
</dbReference>
<dbReference type="EMBL" id="NRJH01000029">
    <property type="protein sequence ID" value="RIY32798.1"/>
    <property type="molecule type" value="Genomic_DNA"/>
</dbReference>
<evidence type="ECO:0000256" key="5">
    <source>
        <dbReference type="SAM" id="SignalP"/>
    </source>
</evidence>
<dbReference type="GO" id="GO:1904680">
    <property type="term" value="F:peptide transmembrane transporter activity"/>
    <property type="evidence" value="ECO:0007669"/>
    <property type="project" value="TreeGrafter"/>
</dbReference>
<feature type="domain" description="Solute-binding protein family 5" evidence="6">
    <location>
        <begin position="80"/>
        <end position="462"/>
    </location>
</feature>
<evidence type="ECO:0000313" key="8">
    <source>
        <dbReference type="Proteomes" id="UP000266258"/>
    </source>
</evidence>
<evidence type="ECO:0000256" key="4">
    <source>
        <dbReference type="ARBA" id="ARBA00022729"/>
    </source>
</evidence>
<protein>
    <recommendedName>
        <fullName evidence="6">Solute-binding protein family 5 domain-containing protein</fullName>
    </recommendedName>
</protein>
<feature type="chain" id="PRO_5017486558" description="Solute-binding protein family 5 domain-containing protein" evidence="5">
    <location>
        <begin position="26"/>
        <end position="546"/>
    </location>
</feature>
<dbReference type="PANTHER" id="PTHR30290">
    <property type="entry name" value="PERIPLASMIC BINDING COMPONENT OF ABC TRANSPORTER"/>
    <property type="match status" value="1"/>
</dbReference>
<dbReference type="OrthoDB" id="9801912at2"/>
<dbReference type="AlphaFoldDB" id="A0A3A1Y6F9"/>
<dbReference type="SUPFAM" id="SSF53850">
    <property type="entry name" value="Periplasmic binding protein-like II"/>
    <property type="match status" value="1"/>
</dbReference>
<organism evidence="7 8">
    <name type="scientific">Psittacicella melopsittaci</name>
    <dbReference type="NCBI Taxonomy" id="2028576"/>
    <lineage>
        <taxon>Bacteria</taxon>
        <taxon>Pseudomonadati</taxon>
        <taxon>Pseudomonadota</taxon>
        <taxon>Gammaproteobacteria</taxon>
        <taxon>Pasteurellales</taxon>
        <taxon>Psittacicellaceae</taxon>
        <taxon>Psittacicella</taxon>
    </lineage>
</organism>
<evidence type="ECO:0000313" key="7">
    <source>
        <dbReference type="EMBL" id="RIY32798.1"/>
    </source>
</evidence>
<keyword evidence="3" id="KW-0813">Transport</keyword>
<keyword evidence="8" id="KW-1185">Reference proteome</keyword>
<dbReference type="Proteomes" id="UP000266258">
    <property type="component" value="Unassembled WGS sequence"/>
</dbReference>
<accession>A0A3A1Y6F9</accession>
<reference evidence="7 8" key="1">
    <citation type="submission" date="2017-08" db="EMBL/GenBank/DDBJ databases">
        <title>Reclassification of Bisgaard taxon 37 and 44.</title>
        <authorList>
            <person name="Christensen H."/>
        </authorList>
    </citation>
    <scope>NUCLEOTIDE SEQUENCE [LARGE SCALE GENOMIC DNA]</scope>
    <source>
        <strain evidence="7 8">B96_4</strain>
    </source>
</reference>
<dbReference type="Gene3D" id="3.40.190.10">
    <property type="entry name" value="Periplasmic binding protein-like II"/>
    <property type="match status" value="1"/>
</dbReference>
<comment type="subcellular location">
    <subcellularLocation>
        <location evidence="1">Cell envelope</location>
    </subcellularLocation>
</comment>
<dbReference type="Gene3D" id="3.90.76.10">
    <property type="entry name" value="Dipeptide-binding Protein, Domain 1"/>
    <property type="match status" value="1"/>
</dbReference>
<dbReference type="FunFam" id="3.90.76.10:FF:000001">
    <property type="entry name" value="Oligopeptide ABC transporter substrate-binding protein"/>
    <property type="match status" value="1"/>
</dbReference>
<dbReference type="Gene3D" id="3.10.105.10">
    <property type="entry name" value="Dipeptide-binding Protein, Domain 3"/>
    <property type="match status" value="1"/>
</dbReference>
<comment type="caution">
    <text evidence="7">The sequence shown here is derived from an EMBL/GenBank/DDBJ whole genome shotgun (WGS) entry which is preliminary data.</text>
</comment>
<dbReference type="PANTHER" id="PTHR30290:SF10">
    <property type="entry name" value="PERIPLASMIC OLIGOPEPTIDE-BINDING PROTEIN-RELATED"/>
    <property type="match status" value="1"/>
</dbReference>
<sequence>MKKLTSLALAISLAGSFVYSPTSFAAPPADVKLAAEQKLNVNLGSFPDTIDPGKFSDNTSSQVARAIFDTLYRQGPNGDYIPVAAERAVESSDGLTWTFYLRKDATWQDGKPVTAADFVYSWQRLSDPSNASTYGDYLANNANVVNAAEVANGQLPPSALGVKALDDFTLEVKLTKPTPWLVQVLSYQVLAPVRQDLIEKYGDAWVRPENIVGNGPYKLVRYAVNDEITLTKVDSYWDAKNVTLTDLRFVFILDPNTAYYQYTTGELLYTGIPPQLKDQILKERPQEVRDSPRLATGFIDFNQKYEPLQDVRVRRALALLTDNKFIVERIYAAGTPTSIFVPTYVQDGQLATQADYWDKPLAERQAEAKRLLTEAGYTKDNPLRVELSYYSGRTIQRVFVALQSQYNRGSDGLVRLTGSQSEWKSYLDKVKTGDYQLRYNGWGADYDQASTFYNILTCGNGANYGGYCNQEYDKYVNLANQELNAQKRAELYAQANKVLQNDQGTIPFNWGSIYALVSPALGGYNEKNEERFYRDYYIIADKAAAK</sequence>
<feature type="signal peptide" evidence="5">
    <location>
        <begin position="1"/>
        <end position="25"/>
    </location>
</feature>
<evidence type="ECO:0000256" key="2">
    <source>
        <dbReference type="ARBA" id="ARBA00005695"/>
    </source>
</evidence>
<dbReference type="GO" id="GO:0043190">
    <property type="term" value="C:ATP-binding cassette (ABC) transporter complex"/>
    <property type="evidence" value="ECO:0007669"/>
    <property type="project" value="InterPro"/>
</dbReference>
<evidence type="ECO:0000259" key="6">
    <source>
        <dbReference type="Pfam" id="PF00496"/>
    </source>
</evidence>
<dbReference type="CDD" id="cd08504">
    <property type="entry name" value="PBP2_OppA"/>
    <property type="match status" value="1"/>
</dbReference>
<dbReference type="GO" id="GO:0030288">
    <property type="term" value="C:outer membrane-bounded periplasmic space"/>
    <property type="evidence" value="ECO:0007669"/>
    <property type="project" value="UniProtKB-ARBA"/>
</dbReference>
<dbReference type="InterPro" id="IPR000914">
    <property type="entry name" value="SBP_5_dom"/>
</dbReference>
<name>A0A3A1Y6F9_9GAMM</name>
<dbReference type="GO" id="GO:0015833">
    <property type="term" value="P:peptide transport"/>
    <property type="evidence" value="ECO:0007669"/>
    <property type="project" value="TreeGrafter"/>
</dbReference>
<gene>
    <name evidence="7" type="ORF">CJP74_03625</name>
</gene>
<dbReference type="RefSeq" id="WP_119496903.1">
    <property type="nucleotide sequence ID" value="NZ_NRJH01000029.1"/>
</dbReference>
<evidence type="ECO:0000256" key="1">
    <source>
        <dbReference type="ARBA" id="ARBA00004196"/>
    </source>
</evidence>
<comment type="similarity">
    <text evidence="2">Belongs to the bacterial solute-binding protein 5 family.</text>
</comment>
<dbReference type="InterPro" id="IPR030678">
    <property type="entry name" value="Peptide/Ni-bd"/>
</dbReference>
<evidence type="ECO:0000256" key="3">
    <source>
        <dbReference type="ARBA" id="ARBA00022448"/>
    </source>
</evidence>
<dbReference type="Pfam" id="PF00496">
    <property type="entry name" value="SBP_bac_5"/>
    <property type="match status" value="1"/>
</dbReference>
<keyword evidence="4 5" id="KW-0732">Signal</keyword>